<comment type="caution">
    <text evidence="2">The sequence shown here is derived from an EMBL/GenBank/DDBJ whole genome shotgun (WGS) entry which is preliminary data.</text>
</comment>
<gene>
    <name evidence="2" type="ORF">NDU88_002494</name>
</gene>
<organism evidence="2 3">
    <name type="scientific">Pleurodeles waltl</name>
    <name type="common">Iberian ribbed newt</name>
    <dbReference type="NCBI Taxonomy" id="8319"/>
    <lineage>
        <taxon>Eukaryota</taxon>
        <taxon>Metazoa</taxon>
        <taxon>Chordata</taxon>
        <taxon>Craniata</taxon>
        <taxon>Vertebrata</taxon>
        <taxon>Euteleostomi</taxon>
        <taxon>Amphibia</taxon>
        <taxon>Batrachia</taxon>
        <taxon>Caudata</taxon>
        <taxon>Salamandroidea</taxon>
        <taxon>Salamandridae</taxon>
        <taxon>Pleurodelinae</taxon>
        <taxon>Pleurodeles</taxon>
    </lineage>
</organism>
<accession>A0AAV7VDV5</accession>
<keyword evidence="3" id="KW-1185">Reference proteome</keyword>
<dbReference type="EMBL" id="JANPWB010000003">
    <property type="protein sequence ID" value="KAJ1198655.1"/>
    <property type="molecule type" value="Genomic_DNA"/>
</dbReference>
<reference evidence="2" key="1">
    <citation type="journal article" date="2022" name="bioRxiv">
        <title>Sequencing and chromosome-scale assembly of the giantPleurodeles waltlgenome.</title>
        <authorList>
            <person name="Brown T."/>
            <person name="Elewa A."/>
            <person name="Iarovenko S."/>
            <person name="Subramanian E."/>
            <person name="Araus A.J."/>
            <person name="Petzold A."/>
            <person name="Susuki M."/>
            <person name="Suzuki K.-i.T."/>
            <person name="Hayashi T."/>
            <person name="Toyoda A."/>
            <person name="Oliveira C."/>
            <person name="Osipova E."/>
            <person name="Leigh N.D."/>
            <person name="Simon A."/>
            <person name="Yun M.H."/>
        </authorList>
    </citation>
    <scope>NUCLEOTIDE SEQUENCE</scope>
    <source>
        <strain evidence="2">20211129_DDA</strain>
        <tissue evidence="2">Liver</tissue>
    </source>
</reference>
<evidence type="ECO:0000256" key="1">
    <source>
        <dbReference type="SAM" id="MobiDB-lite"/>
    </source>
</evidence>
<sequence>MRAILRCTKEDDSAEEGSSEEKHTRSRRPGEPKEDDQGESAARGRCLEISELQFSSFEEGCPECSALTRESEVGVKETCLDVIPVEYEPPENTNSTSFSA</sequence>
<name>A0AAV7VDV5_PLEWA</name>
<dbReference type="Proteomes" id="UP001066276">
    <property type="component" value="Chromosome 2_1"/>
</dbReference>
<protein>
    <submittedName>
        <fullName evidence="2">Uncharacterized protein</fullName>
    </submittedName>
</protein>
<feature type="compositionally biased region" description="Basic and acidic residues" evidence="1">
    <location>
        <begin position="19"/>
        <end position="32"/>
    </location>
</feature>
<proteinExistence type="predicted"/>
<evidence type="ECO:0000313" key="3">
    <source>
        <dbReference type="Proteomes" id="UP001066276"/>
    </source>
</evidence>
<feature type="region of interest" description="Disordered" evidence="1">
    <location>
        <begin position="1"/>
        <end position="43"/>
    </location>
</feature>
<evidence type="ECO:0000313" key="2">
    <source>
        <dbReference type="EMBL" id="KAJ1198655.1"/>
    </source>
</evidence>
<dbReference type="AlphaFoldDB" id="A0AAV7VDV5"/>